<evidence type="ECO:0000256" key="4">
    <source>
        <dbReference type="ARBA" id="ARBA00023004"/>
    </source>
</evidence>
<dbReference type="AlphaFoldDB" id="A0A9X3AX31"/>
<name>A0A9X3AX31_9GAMM</name>
<evidence type="ECO:0000256" key="3">
    <source>
        <dbReference type="ARBA" id="ARBA00022723"/>
    </source>
</evidence>
<dbReference type="CDD" id="cd12108">
    <property type="entry name" value="Hr-like"/>
    <property type="match status" value="1"/>
</dbReference>
<sequence>MGRLLSAHNDTTGIRHHGLVIITPTSLGRIDLNQRSSSQINRLKIGMQPAMKERHLPLQEHAMTLSERSPSELIDHILARYHAIHRQQLPELIRLARRVEQVHDTHVQCPRGLADHLEELHQALESHMQKEESVLFPRIKRGGTARGPIAVMRFEHDEHHEALDQVMVLTRDLQAPADACTTWRALYDGLREFREDLVQHMQLENDVLFEQALVQEARHG</sequence>
<protein>
    <submittedName>
        <fullName evidence="6">Hemerythrin domain-containing protein</fullName>
    </submittedName>
</protein>
<evidence type="ECO:0000256" key="1">
    <source>
        <dbReference type="ARBA" id="ARBA00004496"/>
    </source>
</evidence>
<evidence type="ECO:0000313" key="6">
    <source>
        <dbReference type="EMBL" id="MCT8504957.1"/>
    </source>
</evidence>
<gene>
    <name evidence="6" type="ORF">KZO87_06180</name>
</gene>
<organism evidence="6 7">
    <name type="scientific">Chromohalobacter moromii</name>
    <dbReference type="NCBI Taxonomy" id="2860329"/>
    <lineage>
        <taxon>Bacteria</taxon>
        <taxon>Pseudomonadati</taxon>
        <taxon>Pseudomonadota</taxon>
        <taxon>Gammaproteobacteria</taxon>
        <taxon>Oceanospirillales</taxon>
        <taxon>Halomonadaceae</taxon>
        <taxon>Chromohalobacter</taxon>
    </lineage>
</organism>
<dbReference type="InterPro" id="IPR012312">
    <property type="entry name" value="Hemerythrin-like"/>
</dbReference>
<proteinExistence type="predicted"/>
<keyword evidence="3" id="KW-0479">Metal-binding</keyword>
<dbReference type="Pfam" id="PF01814">
    <property type="entry name" value="Hemerythrin"/>
    <property type="match status" value="1"/>
</dbReference>
<dbReference type="SMR" id="A0A9X3AX31"/>
<dbReference type="PANTHER" id="PTHR36438:SF1">
    <property type="entry name" value="IRON-SULFUR CLUSTER REPAIR PROTEIN YTFE"/>
    <property type="match status" value="1"/>
</dbReference>
<dbReference type="Proteomes" id="UP001145353">
    <property type="component" value="Unassembled WGS sequence"/>
</dbReference>
<evidence type="ECO:0000256" key="2">
    <source>
        <dbReference type="ARBA" id="ARBA00022490"/>
    </source>
</evidence>
<comment type="subcellular location">
    <subcellularLocation>
        <location evidence="1">Cytoplasm</location>
    </subcellularLocation>
</comment>
<dbReference type="GO" id="GO:0005737">
    <property type="term" value="C:cytoplasm"/>
    <property type="evidence" value="ECO:0007669"/>
    <property type="project" value="UniProtKB-SubCell"/>
</dbReference>
<dbReference type="PANTHER" id="PTHR36438">
    <property type="entry name" value="IRON-SULFUR CLUSTER REPAIR PROTEIN YTFE"/>
    <property type="match status" value="1"/>
</dbReference>
<dbReference type="InterPro" id="IPR019903">
    <property type="entry name" value="RIC_family"/>
</dbReference>
<reference evidence="6" key="1">
    <citation type="submission" date="2021-07" db="EMBL/GenBank/DDBJ databases">
        <authorList>
            <person name="Luelf R.H."/>
        </authorList>
    </citation>
    <scope>NUCLEOTIDE SEQUENCE</scope>
    <source>
        <strain evidence="6">TMW 2.2304</strain>
    </source>
</reference>
<keyword evidence="4" id="KW-0408">Iron</keyword>
<dbReference type="GO" id="GO:0046872">
    <property type="term" value="F:metal ion binding"/>
    <property type="evidence" value="ECO:0007669"/>
    <property type="project" value="UniProtKB-KW"/>
</dbReference>
<keyword evidence="7" id="KW-1185">Reference proteome</keyword>
<dbReference type="Gene3D" id="1.20.120.520">
    <property type="entry name" value="nmb1532 protein domain like"/>
    <property type="match status" value="1"/>
</dbReference>
<dbReference type="EMBL" id="JAHXDE010000002">
    <property type="protein sequence ID" value="MCT8504957.1"/>
    <property type="molecule type" value="Genomic_DNA"/>
</dbReference>
<keyword evidence="2" id="KW-0963">Cytoplasm</keyword>
<comment type="caution">
    <text evidence="6">The sequence shown here is derived from an EMBL/GenBank/DDBJ whole genome shotgun (WGS) entry which is preliminary data.</text>
</comment>
<feature type="domain" description="Hemerythrin-like" evidence="5">
    <location>
        <begin position="74"/>
        <end position="211"/>
    </location>
</feature>
<evidence type="ECO:0000259" key="5">
    <source>
        <dbReference type="Pfam" id="PF01814"/>
    </source>
</evidence>
<evidence type="ECO:0000313" key="7">
    <source>
        <dbReference type="Proteomes" id="UP001145353"/>
    </source>
</evidence>
<reference evidence="6" key="2">
    <citation type="journal article" date="2022" name="Syst. Appl. Microbiol.">
        <title>Chromohalobacter moromii sp. nov., a moderately halophilic bacterium isolated from lupine-based moromi fermentation.</title>
        <authorList>
            <person name="Lulf R.H."/>
            <person name="Hilgarth M."/>
            <person name="Ehrmann M.A."/>
        </authorList>
    </citation>
    <scope>NUCLEOTIDE SEQUENCE</scope>
    <source>
        <strain evidence="6">TMW 2.2304</strain>
    </source>
</reference>
<accession>A0A9X3AX31</accession>